<organism evidence="5 6">
    <name type="scientific">Lachnellula willkommii</name>
    <dbReference type="NCBI Taxonomy" id="215461"/>
    <lineage>
        <taxon>Eukaryota</taxon>
        <taxon>Fungi</taxon>
        <taxon>Dikarya</taxon>
        <taxon>Ascomycota</taxon>
        <taxon>Pezizomycotina</taxon>
        <taxon>Leotiomycetes</taxon>
        <taxon>Helotiales</taxon>
        <taxon>Lachnaceae</taxon>
        <taxon>Lachnellula</taxon>
    </lineage>
</organism>
<protein>
    <submittedName>
        <fullName evidence="5">Rhamnogalacturonan acetylesterase</fullName>
    </submittedName>
</protein>
<dbReference type="InterPro" id="IPR013830">
    <property type="entry name" value="SGNH_hydro"/>
</dbReference>
<evidence type="ECO:0000256" key="1">
    <source>
        <dbReference type="ARBA" id="ARBA00008668"/>
    </source>
</evidence>
<dbReference type="GO" id="GO:0016787">
    <property type="term" value="F:hydrolase activity"/>
    <property type="evidence" value="ECO:0007669"/>
    <property type="project" value="UniProtKB-KW"/>
</dbReference>
<dbReference type="Gene3D" id="3.40.50.1110">
    <property type="entry name" value="SGNH hydrolase"/>
    <property type="match status" value="1"/>
</dbReference>
<dbReference type="PANTHER" id="PTHR43695:SF1">
    <property type="entry name" value="RHAMNOGALACTURONAN ACETYLESTERASE"/>
    <property type="match status" value="1"/>
</dbReference>
<comment type="caution">
    <text evidence="5">The sequence shown here is derived from an EMBL/GenBank/DDBJ whole genome shotgun (WGS) entry which is preliminary data.</text>
</comment>
<keyword evidence="6" id="KW-1185">Reference proteome</keyword>
<dbReference type="Pfam" id="PF13472">
    <property type="entry name" value="Lipase_GDSL_2"/>
    <property type="match status" value="1"/>
</dbReference>
<keyword evidence="2" id="KW-0378">Hydrolase</keyword>
<feature type="signal peptide" evidence="3">
    <location>
        <begin position="1"/>
        <end position="16"/>
    </location>
</feature>
<feature type="domain" description="SGNH hydrolase-type esterase" evidence="4">
    <location>
        <begin position="40"/>
        <end position="215"/>
    </location>
</feature>
<dbReference type="InterPro" id="IPR036514">
    <property type="entry name" value="SGNH_hydro_sf"/>
</dbReference>
<name>A0A559MM94_9HELO</name>
<gene>
    <name evidence="5" type="ORF">LAWI1_G000391</name>
</gene>
<evidence type="ECO:0000259" key="4">
    <source>
        <dbReference type="Pfam" id="PF13472"/>
    </source>
</evidence>
<reference evidence="5 6" key="1">
    <citation type="submission" date="2018-05" db="EMBL/GenBank/DDBJ databases">
        <title>Genome sequencing and assembly of the regulated plant pathogen Lachnellula willkommii and related sister species for the development of diagnostic species identification markers.</title>
        <authorList>
            <person name="Giroux E."/>
            <person name="Bilodeau G."/>
        </authorList>
    </citation>
    <scope>NUCLEOTIDE SEQUENCE [LARGE SCALE GENOMIC DNA]</scope>
    <source>
        <strain evidence="5 6">CBS 172.35</strain>
    </source>
</reference>
<sequence length="293" mass="31581">MKILSFLPLYPALVTAAHSPLQRSYDNHPNPRVPTIWLAGDSTEAPNGGGNGTQGWGQYLQYSFLPSVALVNNSAIAGRSARSFTREGRFDTIASNLKEGDWVVIEFGHNDGGTPPVNATVGDKGRADCPGAGNETCTTVYNNATEIVQTFPTYLKNATRKFREKKAKVVLSSLTPNNPWEFGNYSYTPDIFPYYTWLAASELGGPSKGVYFVPHGQYAAQAMKNLGQETVDANYPMDHTHTAPYLADVVARAFVLGVKCGTSGLQDLVVNATSRIQGAVLGTCLAVNETLPI</sequence>
<dbReference type="AlphaFoldDB" id="A0A559MM94"/>
<dbReference type="PANTHER" id="PTHR43695">
    <property type="entry name" value="PUTATIVE (AFU_ORTHOLOGUE AFUA_2G17250)-RELATED"/>
    <property type="match status" value="1"/>
</dbReference>
<comment type="similarity">
    <text evidence="1">Belongs to the 'GDSL' lipolytic enzyme family.</text>
</comment>
<dbReference type="SUPFAM" id="SSF52266">
    <property type="entry name" value="SGNH hydrolase"/>
    <property type="match status" value="1"/>
</dbReference>
<accession>A0A559MM94</accession>
<keyword evidence="3" id="KW-0732">Signal</keyword>
<dbReference type="EMBL" id="QGML01000046">
    <property type="protein sequence ID" value="TVY94065.1"/>
    <property type="molecule type" value="Genomic_DNA"/>
</dbReference>
<dbReference type="InterPro" id="IPR037459">
    <property type="entry name" value="RhgT-like"/>
</dbReference>
<evidence type="ECO:0000313" key="6">
    <source>
        <dbReference type="Proteomes" id="UP000315522"/>
    </source>
</evidence>
<evidence type="ECO:0000256" key="2">
    <source>
        <dbReference type="ARBA" id="ARBA00022801"/>
    </source>
</evidence>
<feature type="chain" id="PRO_5021805717" evidence="3">
    <location>
        <begin position="17"/>
        <end position="293"/>
    </location>
</feature>
<dbReference type="Proteomes" id="UP000315522">
    <property type="component" value="Unassembled WGS sequence"/>
</dbReference>
<proteinExistence type="inferred from homology"/>
<evidence type="ECO:0000313" key="5">
    <source>
        <dbReference type="EMBL" id="TVY94065.1"/>
    </source>
</evidence>
<evidence type="ECO:0000256" key="3">
    <source>
        <dbReference type="SAM" id="SignalP"/>
    </source>
</evidence>